<sequence length="304" mass="35996">MLGRRVKNRRPRPESLQELRRALGEEWELIPQEDIANQIESMPRRMDAVIQARGSHNEINFPVLAFLDDGAFTYLRMLDDQALIAMSEEELQYGVYKLNSVAKAYNFEISKYKTEIMAFKGNDSVRSKIVVDDIILKQVSHFNYLGNDISYSYDRDVQIKLSKYEYTCGTIRRVLENKTRKETQLKFYKAIAVPSLLYGSENWVLRQKEINNIQSSEMKFLRAVKGCTRLEYIRNESVREELEIKSIIQQVGDYKKRWIDHLQRMDYGRFPKLAWNYKPRGRRDPGRPRKRWSIEPEQAMRPIP</sequence>
<dbReference type="Proteomes" id="UP001148838">
    <property type="component" value="Unassembled WGS sequence"/>
</dbReference>
<evidence type="ECO:0000256" key="1">
    <source>
        <dbReference type="SAM" id="MobiDB-lite"/>
    </source>
</evidence>
<accession>A0ABQ8S4F4</accession>
<gene>
    <name evidence="2" type="ORF">ANN_25901</name>
</gene>
<proteinExistence type="predicted"/>
<dbReference type="InterPro" id="IPR036397">
    <property type="entry name" value="RNaseH_sf"/>
</dbReference>
<feature type="region of interest" description="Disordered" evidence="1">
    <location>
        <begin position="279"/>
        <end position="304"/>
    </location>
</feature>
<protein>
    <recommendedName>
        <fullName evidence="4">Reverse transcriptase domain-containing protein</fullName>
    </recommendedName>
</protein>
<organism evidence="2 3">
    <name type="scientific">Periplaneta americana</name>
    <name type="common">American cockroach</name>
    <name type="synonym">Blatta americana</name>
    <dbReference type="NCBI Taxonomy" id="6978"/>
    <lineage>
        <taxon>Eukaryota</taxon>
        <taxon>Metazoa</taxon>
        <taxon>Ecdysozoa</taxon>
        <taxon>Arthropoda</taxon>
        <taxon>Hexapoda</taxon>
        <taxon>Insecta</taxon>
        <taxon>Pterygota</taxon>
        <taxon>Neoptera</taxon>
        <taxon>Polyneoptera</taxon>
        <taxon>Dictyoptera</taxon>
        <taxon>Blattodea</taxon>
        <taxon>Blattoidea</taxon>
        <taxon>Blattidae</taxon>
        <taxon>Blattinae</taxon>
        <taxon>Periplaneta</taxon>
    </lineage>
</organism>
<comment type="caution">
    <text evidence="2">The sequence shown here is derived from an EMBL/GenBank/DDBJ whole genome shotgun (WGS) entry which is preliminary data.</text>
</comment>
<dbReference type="EMBL" id="JAJSOF020000036">
    <property type="protein sequence ID" value="KAJ4428907.1"/>
    <property type="molecule type" value="Genomic_DNA"/>
</dbReference>
<evidence type="ECO:0000313" key="2">
    <source>
        <dbReference type="EMBL" id="KAJ4428907.1"/>
    </source>
</evidence>
<dbReference type="PANTHER" id="PTHR47027">
    <property type="entry name" value="REVERSE TRANSCRIPTASE DOMAIN-CONTAINING PROTEIN"/>
    <property type="match status" value="1"/>
</dbReference>
<keyword evidence="3" id="KW-1185">Reference proteome</keyword>
<name>A0ABQ8S4F4_PERAM</name>
<dbReference type="Gene3D" id="3.30.420.10">
    <property type="entry name" value="Ribonuclease H-like superfamily/Ribonuclease H"/>
    <property type="match status" value="1"/>
</dbReference>
<evidence type="ECO:0000313" key="3">
    <source>
        <dbReference type="Proteomes" id="UP001148838"/>
    </source>
</evidence>
<dbReference type="PANTHER" id="PTHR47027:SF20">
    <property type="entry name" value="REVERSE TRANSCRIPTASE-LIKE PROTEIN WITH RNA-DIRECTED DNA POLYMERASE DOMAIN"/>
    <property type="match status" value="1"/>
</dbReference>
<evidence type="ECO:0008006" key="4">
    <source>
        <dbReference type="Google" id="ProtNLM"/>
    </source>
</evidence>
<reference evidence="2 3" key="1">
    <citation type="journal article" date="2022" name="Allergy">
        <title>Genome assembly and annotation of Periplaneta americana reveal a comprehensive cockroach allergen profile.</title>
        <authorList>
            <person name="Wang L."/>
            <person name="Xiong Q."/>
            <person name="Saelim N."/>
            <person name="Wang L."/>
            <person name="Nong W."/>
            <person name="Wan A.T."/>
            <person name="Shi M."/>
            <person name="Liu X."/>
            <person name="Cao Q."/>
            <person name="Hui J.H.L."/>
            <person name="Sookrung N."/>
            <person name="Leung T.F."/>
            <person name="Tungtrongchitr A."/>
            <person name="Tsui S.K.W."/>
        </authorList>
    </citation>
    <scope>NUCLEOTIDE SEQUENCE [LARGE SCALE GENOMIC DNA]</scope>
    <source>
        <strain evidence="2">PWHHKU_190912</strain>
    </source>
</reference>